<dbReference type="Proteomes" id="UP000009135">
    <property type="component" value="Chromosome"/>
</dbReference>
<dbReference type="STRING" id="1111676.MHC_03395"/>
<evidence type="ECO:0000313" key="4">
    <source>
        <dbReference type="Proteomes" id="UP000009135"/>
    </source>
</evidence>
<keyword evidence="2" id="KW-0812">Transmembrane</keyword>
<feature type="region of interest" description="Disordered" evidence="1">
    <location>
        <begin position="41"/>
        <end position="92"/>
    </location>
</feature>
<name>H6N7B7_MYCHN</name>
<organism evidence="3 4">
    <name type="scientific">Mycoplasma haemocanis (strain Illinois)</name>
    <dbReference type="NCBI Taxonomy" id="1111676"/>
    <lineage>
        <taxon>Bacteria</taxon>
        <taxon>Bacillati</taxon>
        <taxon>Mycoplasmatota</taxon>
        <taxon>Mollicutes</taxon>
        <taxon>Mycoplasmataceae</taxon>
        <taxon>Mycoplasma</taxon>
    </lineage>
</organism>
<dbReference type="AlphaFoldDB" id="H6N7B7"/>
<evidence type="ECO:0000256" key="1">
    <source>
        <dbReference type="SAM" id="MobiDB-lite"/>
    </source>
</evidence>
<feature type="compositionally biased region" description="Basic and acidic residues" evidence="1">
    <location>
        <begin position="43"/>
        <end position="62"/>
    </location>
</feature>
<dbReference type="EMBL" id="CP003199">
    <property type="protein sequence ID" value="AEW45539.1"/>
    <property type="molecule type" value="Genomic_DNA"/>
</dbReference>
<evidence type="ECO:0000313" key="3">
    <source>
        <dbReference type="EMBL" id="AEW45539.1"/>
    </source>
</evidence>
<feature type="compositionally biased region" description="Basic and acidic residues" evidence="1">
    <location>
        <begin position="73"/>
        <end position="86"/>
    </location>
</feature>
<dbReference type="HOGENOM" id="CLU_1446182_0_0_14"/>
<accession>H6N7B7</accession>
<proteinExistence type="predicted"/>
<dbReference type="KEGG" id="mhe:MHC_03395"/>
<keyword evidence="2" id="KW-1133">Transmembrane helix</keyword>
<feature type="compositionally biased region" description="Low complexity" evidence="1">
    <location>
        <begin position="63"/>
        <end position="72"/>
    </location>
</feature>
<gene>
    <name evidence="3" type="ordered locus">MHC_03395</name>
</gene>
<sequence>MVFSSGSFWGGIFLVGASVGVGSLLIPEQIFEVLELTSAKTKSAGESKEQASPESIKEDPKLESISTSSSSEGKSDVKESSGEVKNSDTSTTLPKVVSEKTGCVIHQLISSRPWQFKKFGSGESFLKGRQETAAYNRIKEACAKAKGGDILITNKYQSWWSLRPEWDYIAKDQDITEFKEYLSRDRN</sequence>
<feature type="transmembrane region" description="Helical" evidence="2">
    <location>
        <begin position="6"/>
        <end position="26"/>
    </location>
</feature>
<protein>
    <submittedName>
        <fullName evidence="3">Uncharacterized protein</fullName>
    </submittedName>
</protein>
<evidence type="ECO:0000256" key="2">
    <source>
        <dbReference type="SAM" id="Phobius"/>
    </source>
</evidence>
<keyword evidence="2" id="KW-0472">Membrane</keyword>
<reference evidence="3 4" key="1">
    <citation type="journal article" date="2012" name="J. Bacteriol.">
        <title>Complete genome sequence of Mycoplasma haemocanis strain Illinois.</title>
        <authorList>
            <person name="do Nascimento N.C."/>
            <person name="Guimaraes A.M."/>
            <person name="Santos A.P."/>
            <person name="Sanmiguel P.J."/>
            <person name="Messick J.B."/>
        </authorList>
    </citation>
    <scope>NUCLEOTIDE SEQUENCE [LARGE SCALE GENOMIC DNA]</scope>
    <source>
        <strain evidence="3 4">Illinois</strain>
    </source>
</reference>
<keyword evidence="4" id="KW-1185">Reference proteome</keyword>